<dbReference type="OrthoDB" id="24743at2157"/>
<evidence type="ECO:0000313" key="3">
    <source>
        <dbReference type="EMBL" id="ELZ24290.1"/>
    </source>
</evidence>
<dbReference type="PANTHER" id="PTHR21363">
    <property type="entry name" value="PREPHENATE DEHYDROGENASE"/>
    <property type="match status" value="1"/>
</dbReference>
<dbReference type="PROSITE" id="PS51176">
    <property type="entry name" value="PDH_ADH"/>
    <property type="match status" value="1"/>
</dbReference>
<sequence length="260" mass="27002">MNLLVVGAGEMGRWFARTVAAGTPDPPAVAFTDTDPSAAREAATRLSAEGTDARAVPTDVDERFDVICFAVPIPAVESVVPTYADRADRALVDVSGVMGPALDAMEAAGPDLERVSLHPLFAAANAPGNVAVVAHAPGPVTDEVRAALADAGNDPFETTAREHDRSMETVQGRAHAAVLAFGLAAEPVADEFGTPVSEALFDVLETVTGNDPGVYADIQDAFDGAESVAEAARRIADADRDTFEGLYEKAGEPTTLGEER</sequence>
<dbReference type="InterPro" id="IPR050812">
    <property type="entry name" value="Preph/Arog_dehydrog"/>
</dbReference>
<dbReference type="AlphaFoldDB" id="M0CLY9"/>
<comment type="caution">
    <text evidence="3">The sequence shown here is derived from an EMBL/GenBank/DDBJ whole genome shotgun (WGS) entry which is preliminary data.</text>
</comment>
<dbReference type="GO" id="GO:0004665">
    <property type="term" value="F:prephenate dehydrogenase (NADP+) activity"/>
    <property type="evidence" value="ECO:0007669"/>
    <property type="project" value="InterPro"/>
</dbReference>
<proteinExistence type="predicted"/>
<accession>M0CLY9</accession>
<organism evidence="3 4">
    <name type="scientific">Halosimplex carlsbadense 2-9-1</name>
    <dbReference type="NCBI Taxonomy" id="797114"/>
    <lineage>
        <taxon>Archaea</taxon>
        <taxon>Methanobacteriati</taxon>
        <taxon>Methanobacteriota</taxon>
        <taxon>Stenosarchaea group</taxon>
        <taxon>Halobacteria</taxon>
        <taxon>Halobacteriales</taxon>
        <taxon>Haloarculaceae</taxon>
        <taxon>Halosimplex</taxon>
    </lineage>
</organism>
<dbReference type="PANTHER" id="PTHR21363:SF0">
    <property type="entry name" value="PREPHENATE DEHYDROGENASE [NADP(+)]"/>
    <property type="match status" value="1"/>
</dbReference>
<reference evidence="3 4" key="1">
    <citation type="journal article" date="2014" name="PLoS Genet.">
        <title>Phylogenetically driven sequencing of extremely halophilic archaea reveals strategies for static and dynamic osmo-response.</title>
        <authorList>
            <person name="Becker E.A."/>
            <person name="Seitzer P.M."/>
            <person name="Tritt A."/>
            <person name="Larsen D."/>
            <person name="Krusor M."/>
            <person name="Yao A.I."/>
            <person name="Wu D."/>
            <person name="Madern D."/>
            <person name="Eisen J.A."/>
            <person name="Darling A.E."/>
            <person name="Facciotti M.T."/>
        </authorList>
    </citation>
    <scope>NUCLEOTIDE SEQUENCE [LARGE SCALE GENOMIC DNA]</scope>
    <source>
        <strain evidence="3 4">2-9-1</strain>
    </source>
</reference>
<dbReference type="SUPFAM" id="SSF51735">
    <property type="entry name" value="NAD(P)-binding Rossmann-fold domains"/>
    <property type="match status" value="1"/>
</dbReference>
<dbReference type="InterPro" id="IPR036291">
    <property type="entry name" value="NAD(P)-bd_dom_sf"/>
</dbReference>
<feature type="domain" description="Prephenate/arogenate dehydrogenase" evidence="2">
    <location>
        <begin position="1"/>
        <end position="260"/>
    </location>
</feature>
<evidence type="ECO:0000313" key="4">
    <source>
        <dbReference type="Proteomes" id="UP000011626"/>
    </source>
</evidence>
<dbReference type="GO" id="GO:0006571">
    <property type="term" value="P:tyrosine biosynthetic process"/>
    <property type="evidence" value="ECO:0007669"/>
    <property type="project" value="InterPro"/>
</dbReference>
<dbReference type="Gene3D" id="3.40.50.720">
    <property type="entry name" value="NAD(P)-binding Rossmann-like Domain"/>
    <property type="match status" value="1"/>
</dbReference>
<dbReference type="InterPro" id="IPR003099">
    <property type="entry name" value="Prephen_DH"/>
</dbReference>
<dbReference type="Gene3D" id="1.10.3660.10">
    <property type="entry name" value="6-phosphogluconate dehydrogenase C-terminal like domain"/>
    <property type="match status" value="1"/>
</dbReference>
<dbReference type="RefSeq" id="WP_006884394.1">
    <property type="nucleotide sequence ID" value="NZ_AOIU01000031.1"/>
</dbReference>
<gene>
    <name evidence="3" type="ORF">C475_13612</name>
</gene>
<keyword evidence="1" id="KW-0560">Oxidoreductase</keyword>
<protein>
    <submittedName>
        <fullName evidence="3">Prephenate dehydrogenase</fullName>
    </submittedName>
</protein>
<dbReference type="Pfam" id="PF03807">
    <property type="entry name" value="F420_oxidored"/>
    <property type="match status" value="1"/>
</dbReference>
<dbReference type="GO" id="GO:0070403">
    <property type="term" value="F:NAD+ binding"/>
    <property type="evidence" value="ECO:0007669"/>
    <property type="project" value="TreeGrafter"/>
</dbReference>
<dbReference type="InterPro" id="IPR028939">
    <property type="entry name" value="P5C_Rdtase_cat_N"/>
</dbReference>
<dbReference type="SUPFAM" id="SSF48179">
    <property type="entry name" value="6-phosphogluconate dehydrogenase C-terminal domain-like"/>
    <property type="match status" value="1"/>
</dbReference>
<dbReference type="eggNOG" id="arCOG00245">
    <property type="taxonomic scope" value="Archaea"/>
</dbReference>
<keyword evidence="4" id="KW-1185">Reference proteome</keyword>
<dbReference type="GO" id="GO:0008977">
    <property type="term" value="F:prephenate dehydrogenase (NAD+) activity"/>
    <property type="evidence" value="ECO:0007669"/>
    <property type="project" value="InterPro"/>
</dbReference>
<evidence type="ECO:0000256" key="1">
    <source>
        <dbReference type="ARBA" id="ARBA00023002"/>
    </source>
</evidence>
<dbReference type="EMBL" id="AOIU01000031">
    <property type="protein sequence ID" value="ELZ24290.1"/>
    <property type="molecule type" value="Genomic_DNA"/>
</dbReference>
<dbReference type="STRING" id="797114.C475_13612"/>
<name>M0CLY9_9EURY</name>
<evidence type="ECO:0000259" key="2">
    <source>
        <dbReference type="PROSITE" id="PS51176"/>
    </source>
</evidence>
<dbReference type="InterPro" id="IPR008927">
    <property type="entry name" value="6-PGluconate_DH-like_C_sf"/>
</dbReference>
<dbReference type="PATRIC" id="fig|797114.5.peg.2767"/>
<dbReference type="Proteomes" id="UP000011626">
    <property type="component" value="Unassembled WGS sequence"/>
</dbReference>